<keyword evidence="2" id="KW-1185">Reference proteome</keyword>
<dbReference type="AlphaFoldDB" id="A0A6A6VB05"/>
<reference evidence="1" key="1">
    <citation type="journal article" date="2020" name="Stud. Mycol.">
        <title>101 Dothideomycetes genomes: a test case for predicting lifestyles and emergence of pathogens.</title>
        <authorList>
            <person name="Haridas S."/>
            <person name="Albert R."/>
            <person name="Binder M."/>
            <person name="Bloem J."/>
            <person name="Labutti K."/>
            <person name="Salamov A."/>
            <person name="Andreopoulos B."/>
            <person name="Baker S."/>
            <person name="Barry K."/>
            <person name="Bills G."/>
            <person name="Bluhm B."/>
            <person name="Cannon C."/>
            <person name="Castanera R."/>
            <person name="Culley D."/>
            <person name="Daum C."/>
            <person name="Ezra D."/>
            <person name="Gonzalez J."/>
            <person name="Henrissat B."/>
            <person name="Kuo A."/>
            <person name="Liang C."/>
            <person name="Lipzen A."/>
            <person name="Lutzoni F."/>
            <person name="Magnuson J."/>
            <person name="Mondo S."/>
            <person name="Nolan M."/>
            <person name="Ohm R."/>
            <person name="Pangilinan J."/>
            <person name="Park H.-J."/>
            <person name="Ramirez L."/>
            <person name="Alfaro M."/>
            <person name="Sun H."/>
            <person name="Tritt A."/>
            <person name="Yoshinaga Y."/>
            <person name="Zwiers L.-H."/>
            <person name="Turgeon B."/>
            <person name="Goodwin S."/>
            <person name="Spatafora J."/>
            <person name="Crous P."/>
            <person name="Grigoriev I."/>
        </authorList>
    </citation>
    <scope>NUCLEOTIDE SEQUENCE</scope>
    <source>
        <strain evidence="1">CBS 119925</strain>
    </source>
</reference>
<sequence length="160" mass="17658">MCAVWREVPEGRSSRSYFQVQLATRRANGRPSCQGCPRVLHPEIGTSGFRASACCSFKASSCPVSRLTLSGVVAFTDSTSGQSWHWTGSSFLLKFDKNGLMSRLVQTVRRSAIERPGVCSHVRRLRLPRSAFLEMPCLAFTAGPYMRCSSGSVEISRFDV</sequence>
<name>A0A6A6VB05_9PLEO</name>
<accession>A0A6A6VB05</accession>
<evidence type="ECO:0000313" key="1">
    <source>
        <dbReference type="EMBL" id="KAF2747076.1"/>
    </source>
</evidence>
<protein>
    <submittedName>
        <fullName evidence="1">Uncharacterized protein</fullName>
    </submittedName>
</protein>
<dbReference type="EMBL" id="MU006574">
    <property type="protein sequence ID" value="KAF2747076.1"/>
    <property type="molecule type" value="Genomic_DNA"/>
</dbReference>
<organism evidence="1 2">
    <name type="scientific">Sporormia fimetaria CBS 119925</name>
    <dbReference type="NCBI Taxonomy" id="1340428"/>
    <lineage>
        <taxon>Eukaryota</taxon>
        <taxon>Fungi</taxon>
        <taxon>Dikarya</taxon>
        <taxon>Ascomycota</taxon>
        <taxon>Pezizomycotina</taxon>
        <taxon>Dothideomycetes</taxon>
        <taxon>Pleosporomycetidae</taxon>
        <taxon>Pleosporales</taxon>
        <taxon>Sporormiaceae</taxon>
        <taxon>Sporormia</taxon>
    </lineage>
</organism>
<gene>
    <name evidence="1" type="ORF">M011DRAFT_61919</name>
</gene>
<evidence type="ECO:0000313" key="2">
    <source>
        <dbReference type="Proteomes" id="UP000799440"/>
    </source>
</evidence>
<proteinExistence type="predicted"/>
<dbReference type="Proteomes" id="UP000799440">
    <property type="component" value="Unassembled WGS sequence"/>
</dbReference>